<proteinExistence type="predicted"/>
<name>A0A150GZ85_GONPE</name>
<protein>
    <submittedName>
        <fullName evidence="2">Uncharacterized protein</fullName>
    </submittedName>
</protein>
<sequence length="104" mass="10825">MKNSEDFEDSLEGESGEWEESEGEGEEHDGESGDDTGKEVTKGQEEGQDGEDGEGPDEVPPAVAEGEMEVAPAPGPELLAWLSGVPELVVRGMGLAGGLLRLGD</sequence>
<evidence type="ECO:0000313" key="3">
    <source>
        <dbReference type="Proteomes" id="UP000075714"/>
    </source>
</evidence>
<keyword evidence="3" id="KW-1185">Reference proteome</keyword>
<accession>A0A150GZ85</accession>
<evidence type="ECO:0000256" key="1">
    <source>
        <dbReference type="SAM" id="MobiDB-lite"/>
    </source>
</evidence>
<dbReference type="EMBL" id="LSYV01000005">
    <property type="protein sequence ID" value="KXZ54650.1"/>
    <property type="molecule type" value="Genomic_DNA"/>
</dbReference>
<dbReference type="AlphaFoldDB" id="A0A150GZ85"/>
<feature type="region of interest" description="Disordered" evidence="1">
    <location>
        <begin position="1"/>
        <end position="71"/>
    </location>
</feature>
<gene>
    <name evidence="2" type="ORF">GPECTOR_4g716</name>
</gene>
<reference evidence="3" key="1">
    <citation type="journal article" date="2016" name="Nat. Commun.">
        <title>The Gonium pectorale genome demonstrates co-option of cell cycle regulation during the evolution of multicellularity.</title>
        <authorList>
            <person name="Hanschen E.R."/>
            <person name="Marriage T.N."/>
            <person name="Ferris P.J."/>
            <person name="Hamaji T."/>
            <person name="Toyoda A."/>
            <person name="Fujiyama A."/>
            <person name="Neme R."/>
            <person name="Noguchi H."/>
            <person name="Minakuchi Y."/>
            <person name="Suzuki M."/>
            <person name="Kawai-Toyooka H."/>
            <person name="Smith D.R."/>
            <person name="Sparks H."/>
            <person name="Anderson J."/>
            <person name="Bakaric R."/>
            <person name="Luria V."/>
            <person name="Karger A."/>
            <person name="Kirschner M.W."/>
            <person name="Durand P.M."/>
            <person name="Michod R.E."/>
            <person name="Nozaki H."/>
            <person name="Olson B.J."/>
        </authorList>
    </citation>
    <scope>NUCLEOTIDE SEQUENCE [LARGE SCALE GENOMIC DNA]</scope>
    <source>
        <strain evidence="3">NIES-2863</strain>
    </source>
</reference>
<organism evidence="2 3">
    <name type="scientific">Gonium pectorale</name>
    <name type="common">Green alga</name>
    <dbReference type="NCBI Taxonomy" id="33097"/>
    <lineage>
        <taxon>Eukaryota</taxon>
        <taxon>Viridiplantae</taxon>
        <taxon>Chlorophyta</taxon>
        <taxon>core chlorophytes</taxon>
        <taxon>Chlorophyceae</taxon>
        <taxon>CS clade</taxon>
        <taxon>Chlamydomonadales</taxon>
        <taxon>Volvocaceae</taxon>
        <taxon>Gonium</taxon>
    </lineage>
</organism>
<feature type="compositionally biased region" description="Basic and acidic residues" evidence="1">
    <location>
        <begin position="35"/>
        <end position="45"/>
    </location>
</feature>
<evidence type="ECO:0000313" key="2">
    <source>
        <dbReference type="EMBL" id="KXZ54650.1"/>
    </source>
</evidence>
<feature type="compositionally biased region" description="Acidic residues" evidence="1">
    <location>
        <begin position="1"/>
        <end position="34"/>
    </location>
</feature>
<comment type="caution">
    <text evidence="2">The sequence shown here is derived from an EMBL/GenBank/DDBJ whole genome shotgun (WGS) entry which is preliminary data.</text>
</comment>
<feature type="compositionally biased region" description="Acidic residues" evidence="1">
    <location>
        <begin position="46"/>
        <end position="57"/>
    </location>
</feature>
<dbReference type="Proteomes" id="UP000075714">
    <property type="component" value="Unassembled WGS sequence"/>
</dbReference>